<evidence type="ECO:0000313" key="2">
    <source>
        <dbReference type="Proteomes" id="UP000314294"/>
    </source>
</evidence>
<dbReference type="EMBL" id="SRLO01000181">
    <property type="protein sequence ID" value="TNN69036.1"/>
    <property type="molecule type" value="Genomic_DNA"/>
</dbReference>
<gene>
    <name evidence="1" type="ORF">EYF80_020739</name>
</gene>
<proteinExistence type="predicted"/>
<accession>A0A4Z2HT53</accession>
<evidence type="ECO:0000313" key="1">
    <source>
        <dbReference type="EMBL" id="TNN69036.1"/>
    </source>
</evidence>
<keyword evidence="2" id="KW-1185">Reference proteome</keyword>
<name>A0A4Z2HT53_9TELE</name>
<comment type="caution">
    <text evidence="1">The sequence shown here is derived from an EMBL/GenBank/DDBJ whole genome shotgun (WGS) entry which is preliminary data.</text>
</comment>
<protein>
    <submittedName>
        <fullName evidence="1">Uncharacterized protein</fullName>
    </submittedName>
</protein>
<organism evidence="1 2">
    <name type="scientific">Liparis tanakae</name>
    <name type="common">Tanaka's snailfish</name>
    <dbReference type="NCBI Taxonomy" id="230148"/>
    <lineage>
        <taxon>Eukaryota</taxon>
        <taxon>Metazoa</taxon>
        <taxon>Chordata</taxon>
        <taxon>Craniata</taxon>
        <taxon>Vertebrata</taxon>
        <taxon>Euteleostomi</taxon>
        <taxon>Actinopterygii</taxon>
        <taxon>Neopterygii</taxon>
        <taxon>Teleostei</taxon>
        <taxon>Neoteleostei</taxon>
        <taxon>Acanthomorphata</taxon>
        <taxon>Eupercaria</taxon>
        <taxon>Perciformes</taxon>
        <taxon>Cottioidei</taxon>
        <taxon>Cottales</taxon>
        <taxon>Liparidae</taxon>
        <taxon>Liparis</taxon>
    </lineage>
</organism>
<dbReference type="AlphaFoldDB" id="A0A4Z2HT53"/>
<reference evidence="1 2" key="1">
    <citation type="submission" date="2019-03" db="EMBL/GenBank/DDBJ databases">
        <title>First draft genome of Liparis tanakae, snailfish: a comprehensive survey of snailfish specific genes.</title>
        <authorList>
            <person name="Kim W."/>
            <person name="Song I."/>
            <person name="Jeong J.-H."/>
            <person name="Kim D."/>
            <person name="Kim S."/>
            <person name="Ryu S."/>
            <person name="Song J.Y."/>
            <person name="Lee S.K."/>
        </authorList>
    </citation>
    <scope>NUCLEOTIDE SEQUENCE [LARGE SCALE GENOMIC DNA]</scope>
    <source>
        <tissue evidence="1">Muscle</tissue>
    </source>
</reference>
<sequence>MEPPGLVEEMSGGGSGIVRGLTAASLPPSCGRFGTLHVALESLSPWEPVLGPWSFLELLMELLPSSSSAVGGFLSMASLGDVGCACSLLGSPVSVFISCLMTDSASSLTGGFSSPAWPASDPATSLSPVVELAFDLLAPSSLALLSSDECGEGKLSVSELLLAPPGRDRGQKETQIRRQDWAYTLPSTYNPSSVKVEEVFSAEIFIASTKRYCWIRFSKEEKKTEQPDSIQED</sequence>
<dbReference type="Proteomes" id="UP000314294">
    <property type="component" value="Unassembled WGS sequence"/>
</dbReference>